<evidence type="ECO:0000256" key="2">
    <source>
        <dbReference type="ARBA" id="ARBA00022723"/>
    </source>
</evidence>
<dbReference type="PROSITE" id="PS51471">
    <property type="entry name" value="FE2OG_OXY"/>
    <property type="match status" value="4"/>
</dbReference>
<accession>A0A0E0IWE1</accession>
<dbReference type="Pfam" id="PF14226">
    <property type="entry name" value="DIOX_N"/>
    <property type="match status" value="4"/>
</dbReference>
<dbReference type="OMA" id="FNMPNED"/>
<dbReference type="HOGENOM" id="CLU_004403_0_0_1"/>
<dbReference type="FunFam" id="2.60.120.330:FF:000001">
    <property type="entry name" value="Protein SRG1"/>
    <property type="match status" value="4"/>
</dbReference>
<evidence type="ECO:0000256" key="3">
    <source>
        <dbReference type="ARBA" id="ARBA00023002"/>
    </source>
</evidence>
<keyword evidence="4" id="KW-0408">Iron</keyword>
<keyword evidence="3" id="KW-0560">Oxidoreductase</keyword>
<dbReference type="STRING" id="4536.A0A0E0IWE1"/>
<dbReference type="InterPro" id="IPR050295">
    <property type="entry name" value="Plant_2OG-oxidoreductases"/>
</dbReference>
<dbReference type="Gene3D" id="2.60.120.330">
    <property type="entry name" value="B-lactam Antibiotic, Isopenicillin N Synthase, Chain"/>
    <property type="match status" value="4"/>
</dbReference>
<protein>
    <recommendedName>
        <fullName evidence="6">Fe2OG dioxygenase domain-containing protein</fullName>
    </recommendedName>
</protein>
<dbReference type="Proteomes" id="UP000006591">
    <property type="component" value="Chromosome 10"/>
</dbReference>
<keyword evidence="2" id="KW-0479">Metal-binding</keyword>
<dbReference type="InterPro" id="IPR044861">
    <property type="entry name" value="IPNS-like_FE2OG_OXY"/>
</dbReference>
<feature type="domain" description="Fe2OG dioxygenase" evidence="6">
    <location>
        <begin position="1323"/>
        <end position="1426"/>
    </location>
</feature>
<name>A0A0E0IWE1_ORYNI</name>
<dbReference type="SUPFAM" id="SSF51197">
    <property type="entry name" value="Clavaminate synthase-like"/>
    <property type="match status" value="4"/>
</dbReference>
<dbReference type="GO" id="GO:0046872">
    <property type="term" value="F:metal ion binding"/>
    <property type="evidence" value="ECO:0007669"/>
    <property type="project" value="UniProtKB-KW"/>
</dbReference>
<feature type="domain" description="Fe2OG dioxygenase" evidence="6">
    <location>
        <begin position="946"/>
        <end position="1046"/>
    </location>
</feature>
<evidence type="ECO:0000256" key="5">
    <source>
        <dbReference type="SAM" id="MobiDB-lite"/>
    </source>
</evidence>
<feature type="domain" description="Fe2OG dioxygenase" evidence="6">
    <location>
        <begin position="567"/>
        <end position="667"/>
    </location>
</feature>
<organism evidence="7">
    <name type="scientific">Oryza nivara</name>
    <name type="common">Indian wild rice</name>
    <name type="synonym">Oryza sativa f. spontanea</name>
    <dbReference type="NCBI Taxonomy" id="4536"/>
    <lineage>
        <taxon>Eukaryota</taxon>
        <taxon>Viridiplantae</taxon>
        <taxon>Streptophyta</taxon>
        <taxon>Embryophyta</taxon>
        <taxon>Tracheophyta</taxon>
        <taxon>Spermatophyta</taxon>
        <taxon>Magnoliopsida</taxon>
        <taxon>Liliopsida</taxon>
        <taxon>Poales</taxon>
        <taxon>Poaceae</taxon>
        <taxon>BOP clade</taxon>
        <taxon>Oryzoideae</taxon>
        <taxon>Oryzeae</taxon>
        <taxon>Oryzinae</taxon>
        <taxon>Oryza</taxon>
    </lineage>
</organism>
<dbReference type="Pfam" id="PF03171">
    <property type="entry name" value="2OG-FeII_Oxy"/>
    <property type="match status" value="4"/>
</dbReference>
<sequence length="1484" mass="166594">MAEVRTIGSLPVPNVQALAGTCNGSDEQIPERYIRTEATCEEVISNYHGDMVIPIIDLNKLLSPQSSEEECVKLRSACQYWGFFQLINHGVPEEVIDNFRSNIIEFFSLPLDAKKEYSQLPNSLEGYGQTFVFSEDQKLDWGDMLYLQVHPTDSRDLRFWPTYPASFRQSLDAYSSETKSLSLCLFEFLAKAVGAEPESLLGIFEEQPRGMRMNYYPPCRQADKVIGLSPHIDVVGLTLLLQVNDVQGLQINKDGKWFSVNALNGALIVNIGDTLEILSNGKFRSVEHRAVVHPSRERISAALFYYPCQDLVISPLPDFVKDGKVKYKTISYQDLLTEYFTTELDGRNRLEKMKLEPNLGMSMAGARAIGSLPVPNVQELAKTCNGPDEHIPERYIRPEASSEEVISNYHGEAIPIIDLNKLLSPQSSEECVKLRSACQYWGFFQLINHGVPDEVIANLKRDIVDFFSQPLDAKKEYTQLPNSLEGYGQALVFSEDQKLDWADMLYLQVHPSDSRDLRFWPTSPASFRRSLDAYSSETKSLALCLFEFMAKAVGAKPEALLGIFEEQPRGLRMTYYPPCLQSDKVMGISPHSDVVGLTLLLQVNDVQGLQIKKDGKWLSVDAPNGAFIVNIGDTLEILSNGKFRSVEHRAVINPNKERISASLFHYPCENMVIRPLTEFVKDGKVNYRSISYLDFMTQFFTQQLDGKNRLEMLKRVTLDGENSKGSFDVKMEDSKLGIAMAGARSVGSLPVPNVQALAEICNDPDEHIPERYIRPEASSEEVINNYQGDMAIPIIDLKKLLCPQSSEEECVKLRSACQYWGFFLLINHGVPDEVIANLKRDIVDFFSQPLDTKKEYTQLPNSLEGYGQSFVFSEDQKLDWADMLYLHVHPSDSRDLRFWPTSPASFRQSIDAYSSETKSLALCLFEFMAKAVGAKPESLLDLFEEQPRGLRMAYYPPCRQADKVMGLSPHSDAGGLTLLLEINNVQGLQIKKDGKWFSIDAPNGALIANIGDTLEILSNGKFRSVEHRAVINPNKERISAALFHYPSENMVISPLPEFVKDGKVKYRSISYLDFMKQIFTQQLDGKNRVEVLKLDQHLHGYTTTPTEEEQEREKSPMAHARSTGSLPVANVQALAETCNDPDQQIPERYIRADANADEVISGDDCTAAIPTVDLSKLLDPLSSDEETEKLGSACQQWGFFQLINHGVSEDVIRDARKDIAEFFRLPMETKKAYSQLPSGIEGYGQAFVVSHEQKLDWADMFYLVLRPGESRNMALWPAHPPSFRNSIDRYSSETARVARCLLEFMAKDMGVRPGSLLERFQDQPQGIRMNYYPPCREAGKVVGLSPHTDAACLTLLLQVNDVPGLQIRSPGGRWLAVGAPPDDGAFVVNVGDILEIMSNGKYRSVEHRAVVRPDRERVSAAVFHRPCQDAVVGPLPELVGEGGGDNARYTSMGYLDFMKRYYSAKLDGRNHLDGLRIKLSSSKG</sequence>
<dbReference type="eggNOG" id="KOG0143">
    <property type="taxonomic scope" value="Eukaryota"/>
</dbReference>
<feature type="domain" description="Fe2OG dioxygenase" evidence="6">
    <location>
        <begin position="207"/>
        <end position="307"/>
    </location>
</feature>
<keyword evidence="8" id="KW-1185">Reference proteome</keyword>
<dbReference type="Gramene" id="ONIVA10G20830.1">
    <property type="protein sequence ID" value="ONIVA10G20830.1"/>
    <property type="gene ID" value="ONIVA10G20830"/>
</dbReference>
<evidence type="ECO:0000313" key="7">
    <source>
        <dbReference type="EnsemblPlants" id="ONIVA10G20830.1"/>
    </source>
</evidence>
<dbReference type="InterPro" id="IPR026992">
    <property type="entry name" value="DIOX_N"/>
</dbReference>
<evidence type="ECO:0000313" key="8">
    <source>
        <dbReference type="Proteomes" id="UP000006591"/>
    </source>
</evidence>
<comment type="similarity">
    <text evidence="1">Belongs to the iron/ascorbate-dependent oxidoreductase family.</text>
</comment>
<dbReference type="InterPro" id="IPR005123">
    <property type="entry name" value="Oxoglu/Fe-dep_dioxygenase_dom"/>
</dbReference>
<dbReference type="PANTHER" id="PTHR47991">
    <property type="entry name" value="OXOGLUTARATE/IRON-DEPENDENT DIOXYGENASE"/>
    <property type="match status" value="1"/>
</dbReference>
<dbReference type="EnsemblPlants" id="ONIVA10G20830.1">
    <property type="protein sequence ID" value="ONIVA10G20830.1"/>
    <property type="gene ID" value="ONIVA10G20830"/>
</dbReference>
<dbReference type="InterPro" id="IPR027443">
    <property type="entry name" value="IPNS-like_sf"/>
</dbReference>
<evidence type="ECO:0000256" key="4">
    <source>
        <dbReference type="ARBA" id="ARBA00023004"/>
    </source>
</evidence>
<reference evidence="7" key="2">
    <citation type="submission" date="2018-04" db="EMBL/GenBank/DDBJ databases">
        <title>OnivRS2 (Oryza nivara Reference Sequence Version 2).</title>
        <authorList>
            <person name="Zhang J."/>
            <person name="Kudrna D."/>
            <person name="Lee S."/>
            <person name="Talag J."/>
            <person name="Rajasekar S."/>
            <person name="Welchert J."/>
            <person name="Hsing Y.-I."/>
            <person name="Wing R.A."/>
        </authorList>
    </citation>
    <scope>NUCLEOTIDE SEQUENCE [LARGE SCALE GENOMIC DNA]</scope>
</reference>
<proteinExistence type="inferred from homology"/>
<evidence type="ECO:0000256" key="1">
    <source>
        <dbReference type="ARBA" id="ARBA00008056"/>
    </source>
</evidence>
<dbReference type="GO" id="GO:0016491">
    <property type="term" value="F:oxidoreductase activity"/>
    <property type="evidence" value="ECO:0007669"/>
    <property type="project" value="UniProtKB-KW"/>
</dbReference>
<feature type="region of interest" description="Disordered" evidence="5">
    <location>
        <begin position="1102"/>
        <end position="1121"/>
    </location>
</feature>
<reference evidence="7" key="1">
    <citation type="submission" date="2015-04" db="UniProtKB">
        <authorList>
            <consortium name="EnsemblPlants"/>
        </authorList>
    </citation>
    <scope>IDENTIFICATION</scope>
    <source>
        <strain evidence="7">SL10</strain>
    </source>
</reference>
<evidence type="ECO:0000259" key="6">
    <source>
        <dbReference type="PROSITE" id="PS51471"/>
    </source>
</evidence>